<dbReference type="Pfam" id="PF26595">
    <property type="entry name" value="A_ENA"/>
    <property type="match status" value="1"/>
</dbReference>
<gene>
    <name evidence="1" type="ORF">SAMN04244570_0025</name>
</gene>
<evidence type="ECO:0000313" key="2">
    <source>
        <dbReference type="Proteomes" id="UP000190042"/>
    </source>
</evidence>
<dbReference type="InterPro" id="IPR058705">
    <property type="entry name" value="A_ENA"/>
</dbReference>
<dbReference type="AlphaFoldDB" id="A0A1T4YW00"/>
<accession>A0A1T4YW00</accession>
<keyword evidence="2" id="KW-1185">Reference proteome</keyword>
<name>A0A1T4YW00_9BACL</name>
<evidence type="ECO:0000313" key="1">
    <source>
        <dbReference type="EMBL" id="SKB05896.1"/>
    </source>
</evidence>
<proteinExistence type="predicted"/>
<reference evidence="2" key="1">
    <citation type="submission" date="2017-02" db="EMBL/GenBank/DDBJ databases">
        <authorList>
            <person name="Varghese N."/>
            <person name="Submissions S."/>
        </authorList>
    </citation>
    <scope>NUCLEOTIDE SEQUENCE [LARGE SCALE GENOMIC DNA]</scope>
    <source>
        <strain evidence="2">DSM 23966</strain>
    </source>
</reference>
<organism evidence="1 2">
    <name type="scientific">Sporosarcina newyorkensis</name>
    <dbReference type="NCBI Taxonomy" id="759851"/>
    <lineage>
        <taxon>Bacteria</taxon>
        <taxon>Bacillati</taxon>
        <taxon>Bacillota</taxon>
        <taxon>Bacilli</taxon>
        <taxon>Bacillales</taxon>
        <taxon>Caryophanaceae</taxon>
        <taxon>Sporosarcina</taxon>
    </lineage>
</organism>
<sequence length="135" mass="15450">MSMPNIPNITPNISLDRCETIELLLNSIALEEIALSHIMNAEAEKLQLFLAKHSRCLDDVWKMNNSINKTLRTIVKSQMLLQFKLEDVLELDCDSCKPRRPCKPKPQQCCHKCTPDSECHCNCCPDKEHGKCKCH</sequence>
<protein>
    <submittedName>
        <fullName evidence="1">Uncharacterized protein</fullName>
    </submittedName>
</protein>
<dbReference type="Proteomes" id="UP000190042">
    <property type="component" value="Unassembled WGS sequence"/>
</dbReference>
<dbReference type="EMBL" id="FUYJ01000010">
    <property type="protein sequence ID" value="SKB05896.1"/>
    <property type="molecule type" value="Genomic_DNA"/>
</dbReference>